<reference evidence="1 2" key="1">
    <citation type="submission" date="2017-07" db="EMBL/GenBank/DDBJ databases">
        <title>Draft sequence of Rhodococcus enclensis 23b-28.</title>
        <authorList>
            <person name="Besaury L."/>
            <person name="Sancelme M."/>
            <person name="Amato P."/>
            <person name="Lallement A."/>
            <person name="Delort A.-M."/>
        </authorList>
    </citation>
    <scope>NUCLEOTIDE SEQUENCE [LARGE SCALE GENOMIC DNA]</scope>
    <source>
        <strain evidence="1 2">23b-28</strain>
    </source>
</reference>
<dbReference type="Proteomes" id="UP000230886">
    <property type="component" value="Unassembled WGS sequence"/>
</dbReference>
<name>A0A2A5IYD6_RHOSG</name>
<dbReference type="EMBL" id="NOVD01000074">
    <property type="protein sequence ID" value="PCK22345.1"/>
    <property type="molecule type" value="Genomic_DNA"/>
</dbReference>
<comment type="caution">
    <text evidence="1">The sequence shown here is derived from an EMBL/GenBank/DDBJ whole genome shotgun (WGS) entry which is preliminary data.</text>
</comment>
<dbReference type="Pfam" id="PF00756">
    <property type="entry name" value="Esterase"/>
    <property type="match status" value="1"/>
</dbReference>
<sequence length="332" mass="36129">MINRMSSGIVVGLLTVILTIGSGAAPSFAEPAVASSPSHSTGLVHVADRQWELSVYSESMDRVIVLDVLRPETGNESLPVLYLLGELWEQKTDVKDFFSDKNVNVVMPRGGAYTYYADWKNDDPVLGKNKWSTFLTRELPPIIDDVLKTNGKNSIAGISMAATSVLSLAIDAPGLYSAVGSYSGCAQTSDPLGALYVRVLVEGRGGGDTANMWGPTDDPAWAANDPYLRADKLRGTEIYISNGAGLPGPHDTFDSPGIDRDPKAWVDRLVVGGLIEAATNMCTNRLTSRLDTIGIDYTFNFRINRTHDWGYWQDDLHDSWPMFEAAMRGSTS</sequence>
<gene>
    <name evidence="1" type="ORF">CHR55_32530</name>
</gene>
<dbReference type="SUPFAM" id="SSF53474">
    <property type="entry name" value="alpha/beta-Hydrolases"/>
    <property type="match status" value="1"/>
</dbReference>
<organism evidence="1 2">
    <name type="scientific">Rhodococcus qingshengii</name>
    <dbReference type="NCBI Taxonomy" id="334542"/>
    <lineage>
        <taxon>Bacteria</taxon>
        <taxon>Bacillati</taxon>
        <taxon>Actinomycetota</taxon>
        <taxon>Actinomycetes</taxon>
        <taxon>Mycobacteriales</taxon>
        <taxon>Nocardiaceae</taxon>
        <taxon>Rhodococcus</taxon>
        <taxon>Rhodococcus erythropolis group</taxon>
    </lineage>
</organism>
<dbReference type="Gene3D" id="3.40.50.1820">
    <property type="entry name" value="alpha/beta hydrolase"/>
    <property type="match status" value="1"/>
</dbReference>
<accession>A0A2A5IYD6</accession>
<proteinExistence type="predicted"/>
<dbReference type="RefSeq" id="WP_099698996.1">
    <property type="nucleotide sequence ID" value="NZ_NOVD01000074.1"/>
</dbReference>
<dbReference type="InterPro" id="IPR000801">
    <property type="entry name" value="Esterase-like"/>
</dbReference>
<protein>
    <submittedName>
        <fullName evidence="1">Esterase</fullName>
    </submittedName>
</protein>
<evidence type="ECO:0000313" key="1">
    <source>
        <dbReference type="EMBL" id="PCK22345.1"/>
    </source>
</evidence>
<dbReference type="AlphaFoldDB" id="A0A2A5IYD6"/>
<dbReference type="InterPro" id="IPR029058">
    <property type="entry name" value="AB_hydrolase_fold"/>
</dbReference>
<evidence type="ECO:0000313" key="2">
    <source>
        <dbReference type="Proteomes" id="UP000230886"/>
    </source>
</evidence>